<dbReference type="AlphaFoldDB" id="A0A8H6CFJ1"/>
<organism evidence="1 2">
    <name type="scientific">Letharia lupina</name>
    <dbReference type="NCBI Taxonomy" id="560253"/>
    <lineage>
        <taxon>Eukaryota</taxon>
        <taxon>Fungi</taxon>
        <taxon>Dikarya</taxon>
        <taxon>Ascomycota</taxon>
        <taxon>Pezizomycotina</taxon>
        <taxon>Lecanoromycetes</taxon>
        <taxon>OSLEUM clade</taxon>
        <taxon>Lecanoromycetidae</taxon>
        <taxon>Lecanorales</taxon>
        <taxon>Lecanorineae</taxon>
        <taxon>Parmeliaceae</taxon>
        <taxon>Letharia</taxon>
    </lineage>
</organism>
<dbReference type="GO" id="GO:0006729">
    <property type="term" value="P:tetrahydrobiopterin biosynthetic process"/>
    <property type="evidence" value="ECO:0007669"/>
    <property type="project" value="InterPro"/>
</dbReference>
<protein>
    <recommendedName>
        <fullName evidence="3">4a-hydroxytetrahydrobiopterin dehydratase</fullName>
    </recommendedName>
</protein>
<evidence type="ECO:0008006" key="3">
    <source>
        <dbReference type="Google" id="ProtNLM"/>
    </source>
</evidence>
<dbReference type="SUPFAM" id="SSF55248">
    <property type="entry name" value="PCD-like"/>
    <property type="match status" value="1"/>
</dbReference>
<comment type="caution">
    <text evidence="1">The sequence shown here is derived from an EMBL/GenBank/DDBJ whole genome shotgun (WGS) entry which is preliminary data.</text>
</comment>
<reference evidence="1 2" key="1">
    <citation type="journal article" date="2020" name="Genomics">
        <title>Complete, high-quality genomes from long-read metagenomic sequencing of two wolf lichen thalli reveals enigmatic genome architecture.</title>
        <authorList>
            <person name="McKenzie S.K."/>
            <person name="Walston R.F."/>
            <person name="Allen J.L."/>
        </authorList>
    </citation>
    <scope>NUCLEOTIDE SEQUENCE [LARGE SCALE GENOMIC DNA]</scope>
    <source>
        <strain evidence="1">WasteWater1</strain>
    </source>
</reference>
<evidence type="ECO:0000313" key="1">
    <source>
        <dbReference type="EMBL" id="KAF6222554.1"/>
    </source>
</evidence>
<dbReference type="InterPro" id="IPR036428">
    <property type="entry name" value="PCD_sf"/>
</dbReference>
<accession>A0A8H6CFJ1</accession>
<dbReference type="Gene3D" id="3.30.1360.20">
    <property type="entry name" value="Transcriptional coactivator/pterin dehydratase"/>
    <property type="match status" value="1"/>
</dbReference>
<dbReference type="GeneID" id="59329018"/>
<name>A0A8H6CFJ1_9LECA</name>
<proteinExistence type="predicted"/>
<evidence type="ECO:0000313" key="2">
    <source>
        <dbReference type="Proteomes" id="UP000593566"/>
    </source>
</evidence>
<sequence>MAGIVQPRFSDGEDGNRLMAETAALLESKWALDETQQGLEKTFNFPTYAKALKFNRLTASPQSYKSVFYHWTTHEPRGLSSKDIHMARLCDDKANLLGHSTGSETVQKSPTSVA</sequence>
<dbReference type="GO" id="GO:0008124">
    <property type="term" value="F:4-alpha-hydroxytetrahydrobiopterin dehydratase activity"/>
    <property type="evidence" value="ECO:0007669"/>
    <property type="project" value="InterPro"/>
</dbReference>
<dbReference type="RefSeq" id="XP_037151900.1">
    <property type="nucleotide sequence ID" value="XM_037291538.1"/>
</dbReference>
<dbReference type="Proteomes" id="UP000593566">
    <property type="component" value="Unassembled WGS sequence"/>
</dbReference>
<gene>
    <name evidence="1" type="ORF">HO133_000599</name>
</gene>
<keyword evidence="2" id="KW-1185">Reference proteome</keyword>
<dbReference type="EMBL" id="JACCJB010000011">
    <property type="protein sequence ID" value="KAF6222554.1"/>
    <property type="molecule type" value="Genomic_DNA"/>
</dbReference>